<keyword evidence="2" id="KW-1185">Reference proteome</keyword>
<proteinExistence type="predicted"/>
<dbReference type="AlphaFoldDB" id="A0AA88J6H7"/>
<gene>
    <name evidence="1" type="ORF">TIFTF001_032963</name>
</gene>
<dbReference type="EMBL" id="BTGU01000161">
    <property type="protein sequence ID" value="GMN63874.1"/>
    <property type="molecule type" value="Genomic_DNA"/>
</dbReference>
<dbReference type="Proteomes" id="UP001187192">
    <property type="component" value="Unassembled WGS sequence"/>
</dbReference>
<name>A0AA88J6H7_FICCA</name>
<comment type="caution">
    <text evidence="1">The sequence shown here is derived from an EMBL/GenBank/DDBJ whole genome shotgun (WGS) entry which is preliminary data.</text>
</comment>
<evidence type="ECO:0000313" key="1">
    <source>
        <dbReference type="EMBL" id="GMN63874.1"/>
    </source>
</evidence>
<organism evidence="1 2">
    <name type="scientific">Ficus carica</name>
    <name type="common">Common fig</name>
    <dbReference type="NCBI Taxonomy" id="3494"/>
    <lineage>
        <taxon>Eukaryota</taxon>
        <taxon>Viridiplantae</taxon>
        <taxon>Streptophyta</taxon>
        <taxon>Embryophyta</taxon>
        <taxon>Tracheophyta</taxon>
        <taxon>Spermatophyta</taxon>
        <taxon>Magnoliopsida</taxon>
        <taxon>eudicotyledons</taxon>
        <taxon>Gunneridae</taxon>
        <taxon>Pentapetalae</taxon>
        <taxon>rosids</taxon>
        <taxon>fabids</taxon>
        <taxon>Rosales</taxon>
        <taxon>Moraceae</taxon>
        <taxon>Ficeae</taxon>
        <taxon>Ficus</taxon>
    </lineage>
</organism>
<accession>A0AA88J6H7</accession>
<sequence length="118" mass="13041">MILLRVLPSPWLVWVNMELIQLQPRSGECSLVRCLRGQIVGPVRAPPFGQCPVIRHNSVVRETQEFVYKGRCWMLGPAWAPPILVSARSWDLTPWSGNHGSLSARADVGFCSGTSNSG</sequence>
<protein>
    <submittedName>
        <fullName evidence="1">Uncharacterized protein</fullName>
    </submittedName>
</protein>
<evidence type="ECO:0000313" key="2">
    <source>
        <dbReference type="Proteomes" id="UP001187192"/>
    </source>
</evidence>
<reference evidence="1" key="1">
    <citation type="submission" date="2023-07" db="EMBL/GenBank/DDBJ databases">
        <title>draft genome sequence of fig (Ficus carica).</title>
        <authorList>
            <person name="Takahashi T."/>
            <person name="Nishimura K."/>
        </authorList>
    </citation>
    <scope>NUCLEOTIDE SEQUENCE</scope>
</reference>